<dbReference type="InterPro" id="IPR036249">
    <property type="entry name" value="Thioredoxin-like_sf"/>
</dbReference>
<feature type="chain" id="PRO_5022802829" evidence="1">
    <location>
        <begin position="25"/>
        <end position="211"/>
    </location>
</feature>
<evidence type="ECO:0000256" key="1">
    <source>
        <dbReference type="SAM" id="SignalP"/>
    </source>
</evidence>
<name>A0A5A7Q744_STRAF</name>
<organism evidence="3 4">
    <name type="scientific">Striga asiatica</name>
    <name type="common">Asiatic witchweed</name>
    <name type="synonym">Buchnera asiatica</name>
    <dbReference type="NCBI Taxonomy" id="4170"/>
    <lineage>
        <taxon>Eukaryota</taxon>
        <taxon>Viridiplantae</taxon>
        <taxon>Streptophyta</taxon>
        <taxon>Embryophyta</taxon>
        <taxon>Tracheophyta</taxon>
        <taxon>Spermatophyta</taxon>
        <taxon>Magnoliopsida</taxon>
        <taxon>eudicotyledons</taxon>
        <taxon>Gunneridae</taxon>
        <taxon>Pentapetalae</taxon>
        <taxon>asterids</taxon>
        <taxon>lamiids</taxon>
        <taxon>Lamiales</taxon>
        <taxon>Orobanchaceae</taxon>
        <taxon>Buchnereae</taxon>
        <taxon>Striga</taxon>
    </lineage>
</organism>
<dbReference type="Pfam" id="PF13462">
    <property type="entry name" value="Thioredoxin_4"/>
    <property type="match status" value="1"/>
</dbReference>
<dbReference type="PANTHER" id="PTHR33875:SF2">
    <property type="entry name" value="ACR183CP"/>
    <property type="match status" value="1"/>
</dbReference>
<evidence type="ECO:0000313" key="4">
    <source>
        <dbReference type="Proteomes" id="UP000325081"/>
    </source>
</evidence>
<dbReference type="Gene3D" id="3.40.30.10">
    <property type="entry name" value="Glutaredoxin"/>
    <property type="match status" value="1"/>
</dbReference>
<comment type="caution">
    <text evidence="3">The sequence shown here is derived from an EMBL/GenBank/DDBJ whole genome shotgun (WGS) entry which is preliminary data.</text>
</comment>
<dbReference type="PANTHER" id="PTHR33875">
    <property type="entry name" value="OS09G0542200 PROTEIN"/>
    <property type="match status" value="1"/>
</dbReference>
<sequence length="211" mass="23215">MGLGSKKLSVVLLLLLCLLSPIAGQNGLWYGDKSLKAGQILIEAFFDPVCPDSRNSWPPLKEVLKYYGDRVKLITRLFPLPYHANAFVASRAITIVNDVVSTSSAYLLLEAFFNNQETFSGNSTFNLSRAVVTDRIVKFSSKAVGHSQSAIQSGFQNDETDYLTRVGFKQGGIRGVYGTPQFFVNGFIFAEPGSAQNYSTWRAVLDPLVSK</sequence>
<dbReference type="EMBL" id="BKCP01005983">
    <property type="protein sequence ID" value="GER40854.1"/>
    <property type="molecule type" value="Genomic_DNA"/>
</dbReference>
<dbReference type="OrthoDB" id="37297at2759"/>
<evidence type="ECO:0000313" key="3">
    <source>
        <dbReference type="EMBL" id="GER40854.1"/>
    </source>
</evidence>
<gene>
    <name evidence="3" type="ORF">STAS_17552</name>
</gene>
<evidence type="ECO:0000259" key="2">
    <source>
        <dbReference type="Pfam" id="PF13462"/>
    </source>
</evidence>
<reference evidence="4" key="1">
    <citation type="journal article" date="2019" name="Curr. Biol.">
        <title>Genome Sequence of Striga asiatica Provides Insight into the Evolution of Plant Parasitism.</title>
        <authorList>
            <person name="Yoshida S."/>
            <person name="Kim S."/>
            <person name="Wafula E.K."/>
            <person name="Tanskanen J."/>
            <person name="Kim Y.M."/>
            <person name="Honaas L."/>
            <person name="Yang Z."/>
            <person name="Spallek T."/>
            <person name="Conn C.E."/>
            <person name="Ichihashi Y."/>
            <person name="Cheong K."/>
            <person name="Cui S."/>
            <person name="Der J.P."/>
            <person name="Gundlach H."/>
            <person name="Jiao Y."/>
            <person name="Hori C."/>
            <person name="Ishida J.K."/>
            <person name="Kasahara H."/>
            <person name="Kiba T."/>
            <person name="Kim M.S."/>
            <person name="Koo N."/>
            <person name="Laohavisit A."/>
            <person name="Lee Y.H."/>
            <person name="Lumba S."/>
            <person name="McCourt P."/>
            <person name="Mortimer J.C."/>
            <person name="Mutuku J.M."/>
            <person name="Nomura T."/>
            <person name="Sasaki-Sekimoto Y."/>
            <person name="Seto Y."/>
            <person name="Wang Y."/>
            <person name="Wakatake T."/>
            <person name="Sakakibara H."/>
            <person name="Demura T."/>
            <person name="Yamaguchi S."/>
            <person name="Yoneyama K."/>
            <person name="Manabe R.I."/>
            <person name="Nelson D.C."/>
            <person name="Schulman A.H."/>
            <person name="Timko M.P."/>
            <person name="dePamphilis C.W."/>
            <person name="Choi D."/>
            <person name="Shirasu K."/>
        </authorList>
    </citation>
    <scope>NUCLEOTIDE SEQUENCE [LARGE SCALE GENOMIC DNA]</scope>
    <source>
        <strain evidence="4">cv. UVA1</strain>
    </source>
</reference>
<feature type="domain" description="Thioredoxin-like fold" evidence="2">
    <location>
        <begin position="40"/>
        <end position="204"/>
    </location>
</feature>
<protein>
    <submittedName>
        <fullName evidence="3">Thioredoxin superfamily protein</fullName>
    </submittedName>
</protein>
<dbReference type="SUPFAM" id="SSF52833">
    <property type="entry name" value="Thioredoxin-like"/>
    <property type="match status" value="1"/>
</dbReference>
<feature type="signal peptide" evidence="1">
    <location>
        <begin position="1"/>
        <end position="24"/>
    </location>
</feature>
<dbReference type="CDD" id="cd02972">
    <property type="entry name" value="DsbA_family"/>
    <property type="match status" value="1"/>
</dbReference>
<dbReference type="AlphaFoldDB" id="A0A5A7Q744"/>
<dbReference type="Proteomes" id="UP000325081">
    <property type="component" value="Unassembled WGS sequence"/>
</dbReference>
<accession>A0A5A7Q744</accession>
<proteinExistence type="predicted"/>
<keyword evidence="4" id="KW-1185">Reference proteome</keyword>
<keyword evidence="1" id="KW-0732">Signal</keyword>
<dbReference type="InterPro" id="IPR012336">
    <property type="entry name" value="Thioredoxin-like_fold"/>
</dbReference>